<feature type="domain" description="F-box" evidence="1">
    <location>
        <begin position="25"/>
        <end position="62"/>
    </location>
</feature>
<dbReference type="AlphaFoldDB" id="A0A2T4AZ00"/>
<evidence type="ECO:0000313" key="3">
    <source>
        <dbReference type="Proteomes" id="UP000241546"/>
    </source>
</evidence>
<name>A0A2T4AZ00_9HYPO</name>
<keyword evidence="3" id="KW-1185">Reference proteome</keyword>
<dbReference type="GeneID" id="36599854"/>
<proteinExistence type="predicted"/>
<organism evidence="2 3">
    <name type="scientific">Trichoderma citrinoviride</name>
    <dbReference type="NCBI Taxonomy" id="58853"/>
    <lineage>
        <taxon>Eukaryota</taxon>
        <taxon>Fungi</taxon>
        <taxon>Dikarya</taxon>
        <taxon>Ascomycota</taxon>
        <taxon>Pezizomycotina</taxon>
        <taxon>Sordariomycetes</taxon>
        <taxon>Hypocreomycetidae</taxon>
        <taxon>Hypocreales</taxon>
        <taxon>Hypocreaceae</taxon>
        <taxon>Trichoderma</taxon>
    </lineage>
</organism>
<dbReference type="OrthoDB" id="4899066at2759"/>
<dbReference type="RefSeq" id="XP_024745620.1">
    <property type="nucleotide sequence ID" value="XM_024891736.1"/>
</dbReference>
<protein>
    <recommendedName>
        <fullName evidence="1">F-box domain-containing protein</fullName>
    </recommendedName>
</protein>
<evidence type="ECO:0000313" key="2">
    <source>
        <dbReference type="EMBL" id="PTB62300.1"/>
    </source>
</evidence>
<dbReference type="InterPro" id="IPR036047">
    <property type="entry name" value="F-box-like_dom_sf"/>
</dbReference>
<gene>
    <name evidence="2" type="ORF">BBK36DRAFT_1129421</name>
</gene>
<evidence type="ECO:0000259" key="1">
    <source>
        <dbReference type="Pfam" id="PF12937"/>
    </source>
</evidence>
<accession>A0A2T4AZ00</accession>
<dbReference type="CDD" id="cd09917">
    <property type="entry name" value="F-box_SF"/>
    <property type="match status" value="1"/>
</dbReference>
<dbReference type="Proteomes" id="UP000241546">
    <property type="component" value="Unassembled WGS sequence"/>
</dbReference>
<dbReference type="InterPro" id="IPR001810">
    <property type="entry name" value="F-box_dom"/>
</dbReference>
<dbReference type="Pfam" id="PF12937">
    <property type="entry name" value="F-box-like"/>
    <property type="match status" value="1"/>
</dbReference>
<reference evidence="3" key="1">
    <citation type="submission" date="2016-07" db="EMBL/GenBank/DDBJ databases">
        <title>Multiple horizontal gene transfer events from other fungi enriched the ability of initially mycotrophic Trichoderma (Ascomycota) to feed on dead plant biomass.</title>
        <authorList>
            <consortium name="DOE Joint Genome Institute"/>
            <person name="Atanasova L."/>
            <person name="Chenthamara K."/>
            <person name="Zhang J."/>
            <person name="Grujic M."/>
            <person name="Henrissat B."/>
            <person name="Kuo A."/>
            <person name="Aerts A."/>
            <person name="Salamov A."/>
            <person name="Lipzen A."/>
            <person name="Labutti K."/>
            <person name="Barry K."/>
            <person name="Miao Y."/>
            <person name="Rahimi M.J."/>
            <person name="Shen Q."/>
            <person name="Grigoriev I.V."/>
            <person name="Kubicek C.P."/>
            <person name="Druzhinina I.S."/>
        </authorList>
    </citation>
    <scope>NUCLEOTIDE SEQUENCE [LARGE SCALE GENOMIC DNA]</scope>
    <source>
        <strain evidence="3">TUCIM 6016</strain>
    </source>
</reference>
<sequence length="258" mass="29153">MSLMVGRWLRSLTSKKAEQDPSCAILQLPVEMILLIFEQLPQYQRILLAQTCSSLRAIFIDNYKAREDGGQPLSSGQLGVDQRSRFLFTMAYSQPNLLACHQCMKLHTIDQEDTPSSWWQFSCRHEEGSPMDIVRWSEEYVTLPQALRYQARRDCCRAWGPVARGLRVEIAINDAFETGEEMVGSCYGCETDFAVQASSETTVVRAWSNLGSETTFVDNQSWQSMAKFGESSRGSHSRPGCVRQLYEQGAISGHLSEE</sequence>
<dbReference type="SUPFAM" id="SSF81383">
    <property type="entry name" value="F-box domain"/>
    <property type="match status" value="1"/>
</dbReference>
<dbReference type="EMBL" id="KZ680223">
    <property type="protein sequence ID" value="PTB62300.1"/>
    <property type="molecule type" value="Genomic_DNA"/>
</dbReference>